<evidence type="ECO:0000313" key="2">
    <source>
        <dbReference type="Proteomes" id="UP000828390"/>
    </source>
</evidence>
<dbReference type="Proteomes" id="UP000828390">
    <property type="component" value="Unassembled WGS sequence"/>
</dbReference>
<sequence>MPKCTALSPMVLHDPQGIGFPGAPQLKLSKTNFLALCFHKSSRYFNCYRGYVPTGTLATVRISTGIGLGTLTTGTTGMGIGYRGTWNVESRY</sequence>
<name>A0A9D4IN61_DREPO</name>
<keyword evidence="2" id="KW-1185">Reference proteome</keyword>
<accession>A0A9D4IN61</accession>
<gene>
    <name evidence="1" type="ORF">DPMN_180342</name>
</gene>
<reference evidence="1" key="1">
    <citation type="journal article" date="2019" name="bioRxiv">
        <title>The Genome of the Zebra Mussel, Dreissena polymorpha: A Resource for Invasive Species Research.</title>
        <authorList>
            <person name="McCartney M.A."/>
            <person name="Auch B."/>
            <person name="Kono T."/>
            <person name="Mallez S."/>
            <person name="Zhang Y."/>
            <person name="Obille A."/>
            <person name="Becker A."/>
            <person name="Abrahante J.E."/>
            <person name="Garbe J."/>
            <person name="Badalamenti J.P."/>
            <person name="Herman A."/>
            <person name="Mangelson H."/>
            <person name="Liachko I."/>
            <person name="Sullivan S."/>
            <person name="Sone E.D."/>
            <person name="Koren S."/>
            <person name="Silverstein K.A.T."/>
            <person name="Beckman K.B."/>
            <person name="Gohl D.M."/>
        </authorList>
    </citation>
    <scope>NUCLEOTIDE SEQUENCE</scope>
    <source>
        <strain evidence="1">Duluth1</strain>
        <tissue evidence="1">Whole animal</tissue>
    </source>
</reference>
<organism evidence="1 2">
    <name type="scientific">Dreissena polymorpha</name>
    <name type="common">Zebra mussel</name>
    <name type="synonym">Mytilus polymorpha</name>
    <dbReference type="NCBI Taxonomy" id="45954"/>
    <lineage>
        <taxon>Eukaryota</taxon>
        <taxon>Metazoa</taxon>
        <taxon>Spiralia</taxon>
        <taxon>Lophotrochozoa</taxon>
        <taxon>Mollusca</taxon>
        <taxon>Bivalvia</taxon>
        <taxon>Autobranchia</taxon>
        <taxon>Heteroconchia</taxon>
        <taxon>Euheterodonta</taxon>
        <taxon>Imparidentia</taxon>
        <taxon>Neoheterodontei</taxon>
        <taxon>Myida</taxon>
        <taxon>Dreissenoidea</taxon>
        <taxon>Dreissenidae</taxon>
        <taxon>Dreissena</taxon>
    </lineage>
</organism>
<dbReference type="AlphaFoldDB" id="A0A9D4IN61"/>
<reference evidence="1" key="2">
    <citation type="submission" date="2020-11" db="EMBL/GenBank/DDBJ databases">
        <authorList>
            <person name="McCartney M.A."/>
            <person name="Auch B."/>
            <person name="Kono T."/>
            <person name="Mallez S."/>
            <person name="Becker A."/>
            <person name="Gohl D.M."/>
            <person name="Silverstein K.A.T."/>
            <person name="Koren S."/>
            <person name="Bechman K.B."/>
            <person name="Herman A."/>
            <person name="Abrahante J.E."/>
            <person name="Garbe J."/>
        </authorList>
    </citation>
    <scope>NUCLEOTIDE SEQUENCE</scope>
    <source>
        <strain evidence="1">Duluth1</strain>
        <tissue evidence="1">Whole animal</tissue>
    </source>
</reference>
<evidence type="ECO:0000313" key="1">
    <source>
        <dbReference type="EMBL" id="KAH3778867.1"/>
    </source>
</evidence>
<comment type="caution">
    <text evidence="1">The sequence shown here is derived from an EMBL/GenBank/DDBJ whole genome shotgun (WGS) entry which is preliminary data.</text>
</comment>
<dbReference type="EMBL" id="JAIWYP010000009">
    <property type="protein sequence ID" value="KAH3778867.1"/>
    <property type="molecule type" value="Genomic_DNA"/>
</dbReference>
<proteinExistence type="predicted"/>
<protein>
    <submittedName>
        <fullName evidence="1">Uncharacterized protein</fullName>
    </submittedName>
</protein>